<feature type="region of interest" description="Disordered" evidence="1">
    <location>
        <begin position="1"/>
        <end position="32"/>
    </location>
</feature>
<sequence length="348" mass="37702">GFTSGSPDTELAPAQPAPPSPSMEAEPSPLAPLWPLEGTLSYHGKRAKMQKMCPRKWLVASASQPKLERPWGPGVGRNERQTQGHEAGAGGTAWTPGSSVSLEFSLQLALTTWRLSPGECKNTTRDKLNFTFCNKKGPRSRGLQEGGVNEAVRVTDVGTGFCCLSTPAHSSPLLAPGFRRDGLVLLLSSYQRAWDAGSGLCGRSRLDKGLPGLNTTKYALAGNVVLSETASNTLTVWDVPDSKLLKKRILSRSDKYCIRGSRPQTGAAWLCPGQRKDLVWLWLWYTKHSTQQLQKHYGKKLPVSSLNAVKVLLPSLSSFEGHTQGTWRCPGARPGIEPTCGFLVSQAP</sequence>
<dbReference type="Proteomes" id="UP000694728">
    <property type="component" value="Unplaced"/>
</dbReference>
<proteinExistence type="predicted"/>
<dbReference type="Gene3D" id="2.130.10.10">
    <property type="entry name" value="YVTN repeat-like/Quinoprotein amine dehydrogenase"/>
    <property type="match status" value="1"/>
</dbReference>
<dbReference type="AlphaFoldDB" id="A0A8D1IKZ8"/>
<organism evidence="2 3">
    <name type="scientific">Sus scrofa</name>
    <name type="common">Pig</name>
    <dbReference type="NCBI Taxonomy" id="9823"/>
    <lineage>
        <taxon>Eukaryota</taxon>
        <taxon>Metazoa</taxon>
        <taxon>Chordata</taxon>
        <taxon>Craniata</taxon>
        <taxon>Vertebrata</taxon>
        <taxon>Euteleostomi</taxon>
        <taxon>Mammalia</taxon>
        <taxon>Eutheria</taxon>
        <taxon>Laurasiatheria</taxon>
        <taxon>Artiodactyla</taxon>
        <taxon>Suina</taxon>
        <taxon>Suidae</taxon>
        <taxon>Sus</taxon>
    </lineage>
</organism>
<reference evidence="2" key="1">
    <citation type="submission" date="2025-08" db="UniProtKB">
        <authorList>
            <consortium name="Ensembl"/>
        </authorList>
    </citation>
    <scope>IDENTIFICATION</scope>
</reference>
<dbReference type="SUPFAM" id="SSF50978">
    <property type="entry name" value="WD40 repeat-like"/>
    <property type="match status" value="1"/>
</dbReference>
<protein>
    <submittedName>
        <fullName evidence="2">Uncharacterized protein</fullName>
    </submittedName>
</protein>
<evidence type="ECO:0000313" key="2">
    <source>
        <dbReference type="Ensembl" id="ENSSSCP00045032925.1"/>
    </source>
</evidence>
<dbReference type="InterPro" id="IPR036322">
    <property type="entry name" value="WD40_repeat_dom_sf"/>
</dbReference>
<evidence type="ECO:0000313" key="3">
    <source>
        <dbReference type="Proteomes" id="UP000694728"/>
    </source>
</evidence>
<dbReference type="InterPro" id="IPR015943">
    <property type="entry name" value="WD40/YVTN_repeat-like_dom_sf"/>
</dbReference>
<evidence type="ECO:0000256" key="1">
    <source>
        <dbReference type="SAM" id="MobiDB-lite"/>
    </source>
</evidence>
<feature type="region of interest" description="Disordered" evidence="1">
    <location>
        <begin position="64"/>
        <end position="94"/>
    </location>
</feature>
<name>A0A8D1IKZ8_PIG</name>
<dbReference type="Ensembl" id="ENSSSCT00045047420.1">
    <property type="protein sequence ID" value="ENSSSCP00045032925.1"/>
    <property type="gene ID" value="ENSSSCG00045027536.1"/>
</dbReference>
<accession>A0A8D1IKZ8</accession>